<keyword evidence="7" id="KW-1133">Transmembrane helix</keyword>
<evidence type="ECO:0000256" key="6">
    <source>
        <dbReference type="PROSITE-ProRule" id="PRU00433"/>
    </source>
</evidence>
<proteinExistence type="predicted"/>
<organism evidence="9 10">
    <name type="scientific">Aquamicrobium soli</name>
    <dbReference type="NCBI Taxonomy" id="1811518"/>
    <lineage>
        <taxon>Bacteria</taxon>
        <taxon>Pseudomonadati</taxon>
        <taxon>Pseudomonadota</taxon>
        <taxon>Alphaproteobacteria</taxon>
        <taxon>Hyphomicrobiales</taxon>
        <taxon>Phyllobacteriaceae</taxon>
        <taxon>Aquamicrobium</taxon>
    </lineage>
</organism>
<evidence type="ECO:0000256" key="2">
    <source>
        <dbReference type="ARBA" id="ARBA00022617"/>
    </source>
</evidence>
<keyword evidence="2 6" id="KW-0349">Heme</keyword>
<feature type="domain" description="Cytochrome c" evidence="8">
    <location>
        <begin position="221"/>
        <end position="317"/>
    </location>
</feature>
<dbReference type="PANTHER" id="PTHR37823">
    <property type="entry name" value="CYTOCHROME C-553-LIKE"/>
    <property type="match status" value="1"/>
</dbReference>
<keyword evidence="3 6" id="KW-0479">Metal-binding</keyword>
<evidence type="ECO:0000256" key="5">
    <source>
        <dbReference type="ARBA" id="ARBA00023004"/>
    </source>
</evidence>
<keyword evidence="4" id="KW-0249">Electron transport</keyword>
<dbReference type="Gene3D" id="1.10.760.10">
    <property type="entry name" value="Cytochrome c-like domain"/>
    <property type="match status" value="2"/>
</dbReference>
<dbReference type="PANTHER" id="PTHR37823:SF1">
    <property type="entry name" value="CYTOCHROME C-553-LIKE"/>
    <property type="match status" value="1"/>
</dbReference>
<dbReference type="InterPro" id="IPR036909">
    <property type="entry name" value="Cyt_c-like_dom_sf"/>
</dbReference>
<keyword evidence="1" id="KW-0813">Transport</keyword>
<evidence type="ECO:0000256" key="1">
    <source>
        <dbReference type="ARBA" id="ARBA00022448"/>
    </source>
</evidence>
<dbReference type="EMBL" id="JBHRTK010000031">
    <property type="protein sequence ID" value="MFC3209025.1"/>
    <property type="molecule type" value="Genomic_DNA"/>
</dbReference>
<dbReference type="SUPFAM" id="SSF46626">
    <property type="entry name" value="Cytochrome c"/>
    <property type="match status" value="2"/>
</dbReference>
<evidence type="ECO:0000313" key="9">
    <source>
        <dbReference type="EMBL" id="MFC3209025.1"/>
    </source>
</evidence>
<keyword evidence="7" id="KW-0472">Membrane</keyword>
<keyword evidence="7" id="KW-0812">Transmembrane</keyword>
<dbReference type="RefSeq" id="WP_378225068.1">
    <property type="nucleotide sequence ID" value="NZ_JBHRTK010000031.1"/>
</dbReference>
<evidence type="ECO:0000256" key="3">
    <source>
        <dbReference type="ARBA" id="ARBA00022723"/>
    </source>
</evidence>
<dbReference type="InterPro" id="IPR051811">
    <property type="entry name" value="Cytochrome_c550/c551-like"/>
</dbReference>
<evidence type="ECO:0000256" key="7">
    <source>
        <dbReference type="SAM" id="Phobius"/>
    </source>
</evidence>
<gene>
    <name evidence="9" type="ORF">ACFOHJ_22645</name>
</gene>
<evidence type="ECO:0000313" key="10">
    <source>
        <dbReference type="Proteomes" id="UP001595583"/>
    </source>
</evidence>
<feature type="transmembrane region" description="Helical" evidence="7">
    <location>
        <begin position="18"/>
        <end position="38"/>
    </location>
</feature>
<dbReference type="InterPro" id="IPR009056">
    <property type="entry name" value="Cyt_c-like_dom"/>
</dbReference>
<protein>
    <submittedName>
        <fullName evidence="9">C-type cytochrome</fullName>
    </submittedName>
</protein>
<evidence type="ECO:0000256" key="4">
    <source>
        <dbReference type="ARBA" id="ARBA00022982"/>
    </source>
</evidence>
<dbReference type="Proteomes" id="UP001595583">
    <property type="component" value="Unassembled WGS sequence"/>
</dbReference>
<dbReference type="Pfam" id="PF00034">
    <property type="entry name" value="Cytochrom_C"/>
    <property type="match status" value="2"/>
</dbReference>
<keyword evidence="5 6" id="KW-0408">Iron</keyword>
<keyword evidence="10" id="KW-1185">Reference proteome</keyword>
<accession>A0ABV7KFF1</accession>
<evidence type="ECO:0000259" key="8">
    <source>
        <dbReference type="PROSITE" id="PS51007"/>
    </source>
</evidence>
<comment type="caution">
    <text evidence="9">The sequence shown here is derived from an EMBL/GenBank/DDBJ whole genome shotgun (WGS) entry which is preliminary data.</text>
</comment>
<reference evidence="10" key="1">
    <citation type="journal article" date="2019" name="Int. J. Syst. Evol. Microbiol.">
        <title>The Global Catalogue of Microorganisms (GCM) 10K type strain sequencing project: providing services to taxonomists for standard genome sequencing and annotation.</title>
        <authorList>
            <consortium name="The Broad Institute Genomics Platform"/>
            <consortium name="The Broad Institute Genome Sequencing Center for Infectious Disease"/>
            <person name="Wu L."/>
            <person name="Ma J."/>
        </authorList>
    </citation>
    <scope>NUCLEOTIDE SEQUENCE [LARGE SCALE GENOMIC DNA]</scope>
    <source>
        <strain evidence="10">KCTC 52165</strain>
    </source>
</reference>
<sequence length="319" mass="33528">MSCKPGELCYEGVKRRRALAVLGLMALIFVALSAVSFLDSRGQAVPSAVDYVDVDAVAGKRVFQAYNCMGCHTIVGNGAYFGPDLTKLYDHAGPAWLAAFLPSAGSWPTNGAVKLQLQDKAVAAEAGADTIEAYLEKYPAAAERVARRGGQTSHMPNLPLSRQEVQQLIAFLKYTSAMNTEGWPPVPKVDGLTFPQATPIPATVQKAALAPAETTAVAPVSATEHGAELAEENGCTACHAPTKEKLVGPGWGGLYGSTVTLADGSSVVADDAYLTEKILKPDAQVVEGYEAGVMPSFAELLDAEQIADVVAYIRSLGEN</sequence>
<dbReference type="PROSITE" id="PS51007">
    <property type="entry name" value="CYTC"/>
    <property type="match status" value="2"/>
</dbReference>
<name>A0ABV7KFF1_9HYPH</name>
<feature type="domain" description="Cytochrome c" evidence="8">
    <location>
        <begin position="54"/>
        <end position="176"/>
    </location>
</feature>